<keyword evidence="2" id="KW-0433">Leucine-rich repeat</keyword>
<reference evidence="8" key="2">
    <citation type="journal article" date="2018" name="Plant J.">
        <title>The Sorghum bicolor reference genome: improved assembly, gene annotations, a transcriptome atlas, and signatures of genome organization.</title>
        <authorList>
            <person name="McCormick R.F."/>
            <person name="Truong S.K."/>
            <person name="Sreedasyam A."/>
            <person name="Jenkins J."/>
            <person name="Shu S."/>
            <person name="Sims D."/>
            <person name="Kennedy M."/>
            <person name="Amirebrahimi M."/>
            <person name="Weers B.D."/>
            <person name="McKinley B."/>
            <person name="Mattison A."/>
            <person name="Morishige D.T."/>
            <person name="Grimwood J."/>
            <person name="Schmutz J."/>
            <person name="Mullet J.E."/>
        </authorList>
    </citation>
    <scope>NUCLEOTIDE SEQUENCE [LARGE SCALE GENOMIC DNA]</scope>
    <source>
        <strain evidence="8">cv. BTx623</strain>
    </source>
</reference>
<dbReference type="Proteomes" id="UP000000768">
    <property type="component" value="Chromosome 5"/>
</dbReference>
<dbReference type="FunCoup" id="A0A1Z5RKB4">
    <property type="interactions" value="1"/>
</dbReference>
<feature type="domain" description="Disease resistance N-terminal" evidence="6">
    <location>
        <begin position="14"/>
        <end position="94"/>
    </location>
</feature>
<gene>
    <name evidence="7" type="ORF">SORBI_3005G197350</name>
</gene>
<accession>A0A1Z5RKB4</accession>
<evidence type="ECO:0000256" key="3">
    <source>
        <dbReference type="ARBA" id="ARBA00022737"/>
    </source>
</evidence>
<dbReference type="Pfam" id="PF18052">
    <property type="entry name" value="Rx_N"/>
    <property type="match status" value="1"/>
</dbReference>
<dbReference type="OMA" id="RRNARIW"/>
<keyword evidence="8" id="KW-1185">Reference proteome</keyword>
<dbReference type="InParanoid" id="A0A1Z5RKB4"/>
<dbReference type="InterPro" id="IPR041118">
    <property type="entry name" value="Rx_N"/>
</dbReference>
<reference evidence="7 8" key="1">
    <citation type="journal article" date="2009" name="Nature">
        <title>The Sorghum bicolor genome and the diversification of grasses.</title>
        <authorList>
            <person name="Paterson A.H."/>
            <person name="Bowers J.E."/>
            <person name="Bruggmann R."/>
            <person name="Dubchak I."/>
            <person name="Grimwood J."/>
            <person name="Gundlach H."/>
            <person name="Haberer G."/>
            <person name="Hellsten U."/>
            <person name="Mitros T."/>
            <person name="Poliakov A."/>
            <person name="Schmutz J."/>
            <person name="Spannagl M."/>
            <person name="Tang H."/>
            <person name="Wang X."/>
            <person name="Wicker T."/>
            <person name="Bharti A.K."/>
            <person name="Chapman J."/>
            <person name="Feltus F.A."/>
            <person name="Gowik U."/>
            <person name="Grigoriev I.V."/>
            <person name="Lyons E."/>
            <person name="Maher C.A."/>
            <person name="Martis M."/>
            <person name="Narechania A."/>
            <person name="Otillar R.P."/>
            <person name="Penning B.W."/>
            <person name="Salamov A.A."/>
            <person name="Wang Y."/>
            <person name="Zhang L."/>
            <person name="Carpita N.C."/>
            <person name="Freeling M."/>
            <person name="Gingle A.R."/>
            <person name="Hash C.T."/>
            <person name="Keller B."/>
            <person name="Klein P."/>
            <person name="Kresovich S."/>
            <person name="McCann M.C."/>
            <person name="Ming R."/>
            <person name="Peterson D.G."/>
            <person name="Mehboob-ur-Rahman"/>
            <person name="Ware D."/>
            <person name="Westhoff P."/>
            <person name="Mayer K.F."/>
            <person name="Messing J."/>
            <person name="Rokhsar D.S."/>
        </authorList>
    </citation>
    <scope>NUCLEOTIDE SEQUENCE [LARGE SCALE GENOMIC DNA]</scope>
    <source>
        <strain evidence="8">cv. BTx623</strain>
    </source>
</reference>
<comment type="similarity">
    <text evidence="1">Belongs to the disease resistance NB-LRR family.</text>
</comment>
<evidence type="ECO:0000313" key="7">
    <source>
        <dbReference type="EMBL" id="OQU83905.1"/>
    </source>
</evidence>
<evidence type="ECO:0000256" key="2">
    <source>
        <dbReference type="ARBA" id="ARBA00022614"/>
    </source>
</evidence>
<dbReference type="AlphaFoldDB" id="A0A1Z5RKB4"/>
<dbReference type="EMBL" id="CM000764">
    <property type="protein sequence ID" value="OQU83905.1"/>
    <property type="molecule type" value="Genomic_DNA"/>
</dbReference>
<dbReference type="GO" id="GO:0006952">
    <property type="term" value="P:defense response"/>
    <property type="evidence" value="ECO:0007669"/>
    <property type="project" value="UniProtKB-KW"/>
</dbReference>
<dbReference type="Gramene" id="OQU83905">
    <property type="protein sequence ID" value="OQU83905"/>
    <property type="gene ID" value="SORBI_3005G197350"/>
</dbReference>
<protein>
    <recommendedName>
        <fullName evidence="6">Disease resistance N-terminal domain-containing protein</fullName>
    </recommendedName>
</protein>
<evidence type="ECO:0000313" key="8">
    <source>
        <dbReference type="Proteomes" id="UP000000768"/>
    </source>
</evidence>
<sequence>MAEAVAGLLVSALVGIAKDKLGSAIAGQASLLWNFSNDLEEMKYDLEIISAAMVDAERRSIKEKLVRLWLKRLKHAAIDISDMLEDYQDTSDQENAKVY</sequence>
<evidence type="ECO:0000259" key="6">
    <source>
        <dbReference type="Pfam" id="PF18052"/>
    </source>
</evidence>
<dbReference type="Gene3D" id="1.20.5.4130">
    <property type="match status" value="1"/>
</dbReference>
<name>A0A1Z5RKB4_SORBI</name>
<evidence type="ECO:0000256" key="1">
    <source>
        <dbReference type="ARBA" id="ARBA00008894"/>
    </source>
</evidence>
<keyword evidence="3" id="KW-0677">Repeat</keyword>
<evidence type="ECO:0000256" key="5">
    <source>
        <dbReference type="ARBA" id="ARBA00022821"/>
    </source>
</evidence>
<organism evidence="7 8">
    <name type="scientific">Sorghum bicolor</name>
    <name type="common">Sorghum</name>
    <name type="synonym">Sorghum vulgare</name>
    <dbReference type="NCBI Taxonomy" id="4558"/>
    <lineage>
        <taxon>Eukaryota</taxon>
        <taxon>Viridiplantae</taxon>
        <taxon>Streptophyta</taxon>
        <taxon>Embryophyta</taxon>
        <taxon>Tracheophyta</taxon>
        <taxon>Spermatophyta</taxon>
        <taxon>Magnoliopsida</taxon>
        <taxon>Liliopsida</taxon>
        <taxon>Poales</taxon>
        <taxon>Poaceae</taxon>
        <taxon>PACMAD clade</taxon>
        <taxon>Panicoideae</taxon>
        <taxon>Andropogonodae</taxon>
        <taxon>Andropogoneae</taxon>
        <taxon>Sorghinae</taxon>
        <taxon>Sorghum</taxon>
    </lineage>
</organism>
<evidence type="ECO:0000256" key="4">
    <source>
        <dbReference type="ARBA" id="ARBA00022741"/>
    </source>
</evidence>
<dbReference type="GO" id="GO:0000166">
    <property type="term" value="F:nucleotide binding"/>
    <property type="evidence" value="ECO:0007669"/>
    <property type="project" value="UniProtKB-KW"/>
</dbReference>
<keyword evidence="5" id="KW-0611">Plant defense</keyword>
<keyword evidence="4" id="KW-0547">Nucleotide-binding</keyword>
<proteinExistence type="inferred from homology"/>